<feature type="transmembrane region" description="Helical" evidence="8">
    <location>
        <begin position="34"/>
        <end position="62"/>
    </location>
</feature>
<feature type="transmembrane region" description="Helical" evidence="8">
    <location>
        <begin position="463"/>
        <end position="483"/>
    </location>
</feature>
<comment type="caution">
    <text evidence="9">The sequence shown here is derived from an EMBL/GenBank/DDBJ whole genome shotgun (WGS) entry which is preliminary data.</text>
</comment>
<feature type="transmembrane region" description="Helical" evidence="8">
    <location>
        <begin position="74"/>
        <end position="93"/>
    </location>
</feature>
<dbReference type="GO" id="GO:0016746">
    <property type="term" value="F:acyltransferase activity"/>
    <property type="evidence" value="ECO:0007669"/>
    <property type="project" value="UniProtKB-KW"/>
</dbReference>
<evidence type="ECO:0000256" key="5">
    <source>
        <dbReference type="ARBA" id="ARBA00022989"/>
    </source>
</evidence>
<accession>A0A9D2BVD7</accession>
<sequence>MAFTSLVFYLFLAAVLLVYWVVPRKARAPWLLAASYAFCLSFSGIALAVLLFTTLVSWAAALRIGGCAPPHRRRWLAAGVAVTLAPLVFFKYYDVWVGLSSPLLARVLPPALYQTFVNLLAPVGLSFYTFQLVGYLVDVYRGRQPAERSLLRYALYAAFFPKLIQGPIERTDNLLAQVKGIEALRAFDWDRLTAGAYEVLWGLFLKMVLADRLAAFADPIFGNVAAYGSVQLIAASLGYTLQLYLDFSGYMYIAQGVARCFGFTLLDNFAAPYFASSTGDFWRRWHISLSRWLRDYVYIPLGGSRAGRARHLGNILAVMLLSGIWHGSTWNFVVWGLLHGLYQVAGVLTRPARQALYQKYNVRTGTFGFRLGQRLCTFCLVSFAWIFFRAATLPDALTMVARIATRWNPWVLFDGSFTAGWAGVEGAVFWLGLALVLCADILREKRGAAFPAWLQGQNLPFRWAVCLGLAAAVAVFGMYGVAFDASQFLYFQF</sequence>
<keyword evidence="3 7" id="KW-1003">Cell membrane</keyword>
<dbReference type="GO" id="GO:0005886">
    <property type="term" value="C:plasma membrane"/>
    <property type="evidence" value="ECO:0007669"/>
    <property type="project" value="UniProtKB-SubCell"/>
</dbReference>
<dbReference type="InterPro" id="IPR028362">
    <property type="entry name" value="AlgI"/>
</dbReference>
<dbReference type="InterPro" id="IPR051085">
    <property type="entry name" value="MB_O-acyltransferase"/>
</dbReference>
<feature type="transmembrane region" description="Helical" evidence="8">
    <location>
        <begin position="113"/>
        <end position="137"/>
    </location>
</feature>
<comment type="similarity">
    <text evidence="2 7">Belongs to the membrane-bound acyltransferase family.</text>
</comment>
<feature type="transmembrane region" description="Helical" evidence="8">
    <location>
        <begin position="7"/>
        <end position="22"/>
    </location>
</feature>
<dbReference type="Proteomes" id="UP000886751">
    <property type="component" value="Unassembled WGS sequence"/>
</dbReference>
<dbReference type="PIRSF" id="PIRSF016636">
    <property type="entry name" value="AlgI_DltB"/>
    <property type="match status" value="1"/>
</dbReference>
<evidence type="ECO:0000256" key="1">
    <source>
        <dbReference type="ARBA" id="ARBA00004651"/>
    </source>
</evidence>
<feature type="transmembrane region" description="Helical" evidence="8">
    <location>
        <begin position="419"/>
        <end position="442"/>
    </location>
</feature>
<dbReference type="PANTHER" id="PTHR13285:SF18">
    <property type="entry name" value="PROTEIN-CYSTEINE N-PALMITOYLTRANSFERASE RASP"/>
    <property type="match status" value="1"/>
</dbReference>
<evidence type="ECO:0000256" key="3">
    <source>
        <dbReference type="ARBA" id="ARBA00022475"/>
    </source>
</evidence>
<gene>
    <name evidence="9" type="ORF">H9846_05905</name>
</gene>
<reference evidence="9" key="2">
    <citation type="submission" date="2021-04" db="EMBL/GenBank/DDBJ databases">
        <authorList>
            <person name="Gilroy R."/>
        </authorList>
    </citation>
    <scope>NUCLEOTIDE SEQUENCE</scope>
    <source>
        <strain evidence="9">ChiHecec2B26-7398</strain>
    </source>
</reference>
<reference evidence="9" key="1">
    <citation type="journal article" date="2021" name="PeerJ">
        <title>Extensive microbial diversity within the chicken gut microbiome revealed by metagenomics and culture.</title>
        <authorList>
            <person name="Gilroy R."/>
            <person name="Ravi A."/>
            <person name="Getino M."/>
            <person name="Pursley I."/>
            <person name="Horton D.L."/>
            <person name="Alikhan N.F."/>
            <person name="Baker D."/>
            <person name="Gharbi K."/>
            <person name="Hall N."/>
            <person name="Watson M."/>
            <person name="Adriaenssens E.M."/>
            <person name="Foster-Nyarko E."/>
            <person name="Jarju S."/>
            <person name="Secka A."/>
            <person name="Antonio M."/>
            <person name="Oren A."/>
            <person name="Chaudhuri R.R."/>
            <person name="La Ragione R."/>
            <person name="Hildebrand F."/>
            <person name="Pallen M.J."/>
        </authorList>
    </citation>
    <scope>NUCLEOTIDE SEQUENCE</scope>
    <source>
        <strain evidence="9">ChiHecec2B26-7398</strain>
    </source>
</reference>
<evidence type="ECO:0000256" key="8">
    <source>
        <dbReference type="SAM" id="Phobius"/>
    </source>
</evidence>
<evidence type="ECO:0000256" key="2">
    <source>
        <dbReference type="ARBA" id="ARBA00010323"/>
    </source>
</evidence>
<evidence type="ECO:0000256" key="7">
    <source>
        <dbReference type="PIRNR" id="PIRNR016636"/>
    </source>
</evidence>
<protein>
    <submittedName>
        <fullName evidence="9">MBOAT family protein</fullName>
    </submittedName>
</protein>
<dbReference type="AlphaFoldDB" id="A0A9D2BVD7"/>
<dbReference type="EMBL" id="DXEI01000086">
    <property type="protein sequence ID" value="HIX94972.1"/>
    <property type="molecule type" value="Genomic_DNA"/>
</dbReference>
<organism evidence="9 10">
    <name type="scientific">Candidatus Gemmiger excrementipullorum</name>
    <dbReference type="NCBI Taxonomy" id="2838610"/>
    <lineage>
        <taxon>Bacteria</taxon>
        <taxon>Bacillati</taxon>
        <taxon>Bacillota</taxon>
        <taxon>Clostridia</taxon>
        <taxon>Eubacteriales</taxon>
        <taxon>Gemmiger</taxon>
    </lineage>
</organism>
<dbReference type="InterPro" id="IPR004299">
    <property type="entry name" value="MBOAT_fam"/>
</dbReference>
<feature type="transmembrane region" description="Helical" evidence="8">
    <location>
        <begin position="332"/>
        <end position="350"/>
    </location>
</feature>
<feature type="transmembrane region" description="Helical" evidence="8">
    <location>
        <begin position="371"/>
        <end position="388"/>
    </location>
</feature>
<dbReference type="PIRSF" id="PIRSF500217">
    <property type="entry name" value="AlgI"/>
    <property type="match status" value="1"/>
</dbReference>
<keyword evidence="6 7" id="KW-0472">Membrane</keyword>
<dbReference type="PANTHER" id="PTHR13285">
    <property type="entry name" value="ACYLTRANSFERASE"/>
    <property type="match status" value="1"/>
</dbReference>
<keyword evidence="7" id="KW-0012">Acyltransferase</keyword>
<dbReference type="GO" id="GO:0042121">
    <property type="term" value="P:alginic acid biosynthetic process"/>
    <property type="evidence" value="ECO:0007669"/>
    <property type="project" value="InterPro"/>
</dbReference>
<keyword evidence="7" id="KW-0808">Transferase</keyword>
<dbReference type="Pfam" id="PF03062">
    <property type="entry name" value="MBOAT"/>
    <property type="match status" value="1"/>
</dbReference>
<evidence type="ECO:0000313" key="10">
    <source>
        <dbReference type="Proteomes" id="UP000886751"/>
    </source>
</evidence>
<evidence type="ECO:0000313" key="9">
    <source>
        <dbReference type="EMBL" id="HIX94972.1"/>
    </source>
</evidence>
<proteinExistence type="inferred from homology"/>
<keyword evidence="5 8" id="KW-1133">Transmembrane helix</keyword>
<keyword evidence="4 8" id="KW-0812">Transmembrane</keyword>
<dbReference type="InterPro" id="IPR024194">
    <property type="entry name" value="Ac/AlaTfrase_AlgI/DltB"/>
</dbReference>
<evidence type="ECO:0000256" key="4">
    <source>
        <dbReference type="ARBA" id="ARBA00022692"/>
    </source>
</evidence>
<comment type="subcellular location">
    <subcellularLocation>
        <location evidence="1">Cell membrane</location>
        <topology evidence="1">Multi-pass membrane protein</topology>
    </subcellularLocation>
</comment>
<name>A0A9D2BVD7_9FIRM</name>
<evidence type="ECO:0000256" key="6">
    <source>
        <dbReference type="ARBA" id="ARBA00023136"/>
    </source>
</evidence>